<gene>
    <name evidence="2" type="ORF">HNQ47_000460</name>
</gene>
<dbReference type="AlphaFoldDB" id="A0A7W8FVP9"/>
<dbReference type="Pfam" id="PF00359">
    <property type="entry name" value="PTS_EIIA_2"/>
    <property type="match status" value="1"/>
</dbReference>
<name>A0A7W8FVP9_9FIRM</name>
<keyword evidence="3" id="KW-1185">Reference proteome</keyword>
<dbReference type="PANTHER" id="PTHR47738:SF3">
    <property type="entry name" value="PHOSPHOTRANSFERASE SYSTEM MANNITOL_FRUCTOSE-SPECIFIC IIA DOMAIN CONTAINING PROTEIN"/>
    <property type="match status" value="1"/>
</dbReference>
<protein>
    <submittedName>
        <fullName evidence="2">PTS system galactitol-specific IIA component</fullName>
    </submittedName>
</protein>
<dbReference type="InterPro" id="IPR016152">
    <property type="entry name" value="PTrfase/Anion_transptr"/>
</dbReference>
<sequence length="154" mass="17453">MIWEKLDEQRIYLGLKADNTDEIFEKMGRPLIEQGFAKENYVEGLIEREKEFCTGLATPIGVAIPHTAADYVNKTTFSIAVLDHPVEFTEMGTDDDKVNVEVVIMLTIAEAHGHIDMLQRVIAIIQDPELVKNIKNAKDEKTVIELIKEKENTL</sequence>
<dbReference type="RefSeq" id="WP_183327140.1">
    <property type="nucleotide sequence ID" value="NZ_JACHHK010000002.1"/>
</dbReference>
<dbReference type="Proteomes" id="UP000539953">
    <property type="component" value="Unassembled WGS sequence"/>
</dbReference>
<dbReference type="Gene3D" id="3.40.930.10">
    <property type="entry name" value="Mannitol-specific EII, Chain A"/>
    <property type="match status" value="1"/>
</dbReference>
<dbReference type="PANTHER" id="PTHR47738">
    <property type="entry name" value="PTS SYSTEM FRUCTOSE-LIKE EIIA COMPONENT-RELATED"/>
    <property type="match status" value="1"/>
</dbReference>
<comment type="caution">
    <text evidence="2">The sequence shown here is derived from an EMBL/GenBank/DDBJ whole genome shotgun (WGS) entry which is preliminary data.</text>
</comment>
<proteinExistence type="predicted"/>
<accession>A0A7W8FVP9</accession>
<feature type="domain" description="PTS EIIA type-2" evidence="1">
    <location>
        <begin position="4"/>
        <end position="150"/>
    </location>
</feature>
<dbReference type="SUPFAM" id="SSF55804">
    <property type="entry name" value="Phoshotransferase/anion transport protein"/>
    <property type="match status" value="1"/>
</dbReference>
<dbReference type="PROSITE" id="PS51094">
    <property type="entry name" value="PTS_EIIA_TYPE_2"/>
    <property type="match status" value="1"/>
</dbReference>
<reference evidence="2 3" key="1">
    <citation type="submission" date="2020-08" db="EMBL/GenBank/DDBJ databases">
        <title>Genomic Encyclopedia of Type Strains, Phase IV (KMG-IV): sequencing the most valuable type-strain genomes for metagenomic binning, comparative biology and taxonomic classification.</title>
        <authorList>
            <person name="Goeker M."/>
        </authorList>
    </citation>
    <scope>NUCLEOTIDE SEQUENCE [LARGE SCALE GENOMIC DNA]</scope>
    <source>
        <strain evidence="2 3">DSM 25799</strain>
    </source>
</reference>
<dbReference type="InterPro" id="IPR051541">
    <property type="entry name" value="PTS_SugarTrans_NitroReg"/>
</dbReference>
<dbReference type="InterPro" id="IPR002178">
    <property type="entry name" value="PTS_EIIA_type-2_dom"/>
</dbReference>
<dbReference type="CDD" id="cd00211">
    <property type="entry name" value="PTS_IIA_fru"/>
    <property type="match status" value="1"/>
</dbReference>
<evidence type="ECO:0000313" key="3">
    <source>
        <dbReference type="Proteomes" id="UP000539953"/>
    </source>
</evidence>
<evidence type="ECO:0000259" key="1">
    <source>
        <dbReference type="PROSITE" id="PS51094"/>
    </source>
</evidence>
<organism evidence="2 3">
    <name type="scientific">Catenisphaera adipataccumulans</name>
    <dbReference type="NCBI Taxonomy" id="700500"/>
    <lineage>
        <taxon>Bacteria</taxon>
        <taxon>Bacillati</taxon>
        <taxon>Bacillota</taxon>
        <taxon>Erysipelotrichia</taxon>
        <taxon>Erysipelotrichales</taxon>
        <taxon>Erysipelotrichaceae</taxon>
        <taxon>Catenisphaera</taxon>
    </lineage>
</organism>
<dbReference type="EMBL" id="JACHHK010000002">
    <property type="protein sequence ID" value="MBB5182441.1"/>
    <property type="molecule type" value="Genomic_DNA"/>
</dbReference>
<evidence type="ECO:0000313" key="2">
    <source>
        <dbReference type="EMBL" id="MBB5182441.1"/>
    </source>
</evidence>